<feature type="compositionally biased region" description="Polar residues" evidence="2">
    <location>
        <begin position="211"/>
        <end position="223"/>
    </location>
</feature>
<dbReference type="PANTHER" id="PTHR14305:SF0">
    <property type="entry name" value="E3 UBIQUITIN-PROTEIN LIGASE CCNB1IP1"/>
    <property type="match status" value="1"/>
</dbReference>
<dbReference type="Proteomes" id="UP000239560">
    <property type="component" value="Unassembled WGS sequence"/>
</dbReference>
<reference evidence="3 4" key="1">
    <citation type="journal article" date="2018" name="Elife">
        <title>Functional genomics of lipid metabolism in the oleaginous yeast Rhodosporidium toruloides.</title>
        <authorList>
            <person name="Coradetti S.T."/>
            <person name="Pinel D."/>
            <person name="Geiselman G."/>
            <person name="Ito M."/>
            <person name="Mondo S."/>
            <person name="Reilly M.C."/>
            <person name="Cheng Y.F."/>
            <person name="Bauer S."/>
            <person name="Grigoriev I."/>
            <person name="Gladden J.M."/>
            <person name="Simmons B.A."/>
            <person name="Brem R."/>
            <person name="Arkin A.P."/>
            <person name="Skerker J.M."/>
        </authorList>
    </citation>
    <scope>NUCLEOTIDE SEQUENCE [LARGE SCALE GENOMIC DNA]</scope>
    <source>
        <strain evidence="3 4">NBRC 0880</strain>
    </source>
</reference>
<evidence type="ECO:0000313" key="3">
    <source>
        <dbReference type="EMBL" id="PRQ76959.1"/>
    </source>
</evidence>
<evidence type="ECO:0000256" key="2">
    <source>
        <dbReference type="SAM" id="MobiDB-lite"/>
    </source>
</evidence>
<keyword evidence="1" id="KW-0175">Coiled coil</keyword>
<evidence type="ECO:0008006" key="5">
    <source>
        <dbReference type="Google" id="ProtNLM"/>
    </source>
</evidence>
<dbReference type="InterPro" id="IPR042448">
    <property type="entry name" value="CCNB1IP1"/>
</dbReference>
<dbReference type="GO" id="GO:0061630">
    <property type="term" value="F:ubiquitin protein ligase activity"/>
    <property type="evidence" value="ECO:0007669"/>
    <property type="project" value="InterPro"/>
</dbReference>
<feature type="region of interest" description="Disordered" evidence="2">
    <location>
        <begin position="211"/>
        <end position="373"/>
    </location>
</feature>
<name>A0A2T0AG18_RHOTO</name>
<dbReference type="GO" id="GO:0000795">
    <property type="term" value="C:synaptonemal complex"/>
    <property type="evidence" value="ECO:0007669"/>
    <property type="project" value="InterPro"/>
</dbReference>
<feature type="compositionally biased region" description="Low complexity" evidence="2">
    <location>
        <begin position="240"/>
        <end position="254"/>
    </location>
</feature>
<organism evidence="3 4">
    <name type="scientific">Rhodotorula toruloides</name>
    <name type="common">Yeast</name>
    <name type="synonym">Rhodosporidium toruloides</name>
    <dbReference type="NCBI Taxonomy" id="5286"/>
    <lineage>
        <taxon>Eukaryota</taxon>
        <taxon>Fungi</taxon>
        <taxon>Dikarya</taxon>
        <taxon>Basidiomycota</taxon>
        <taxon>Pucciniomycotina</taxon>
        <taxon>Microbotryomycetes</taxon>
        <taxon>Sporidiobolales</taxon>
        <taxon>Sporidiobolaceae</taxon>
        <taxon>Rhodotorula</taxon>
    </lineage>
</organism>
<gene>
    <name evidence="3" type="ORF">AAT19DRAFT_12377</name>
</gene>
<dbReference type="AlphaFoldDB" id="A0A2T0AG18"/>
<feature type="coiled-coil region" evidence="1">
    <location>
        <begin position="114"/>
        <end position="166"/>
    </location>
</feature>
<accession>A0A2T0AG18</accession>
<protein>
    <recommendedName>
        <fullName evidence="5">RING-type domain-containing protein</fullName>
    </recommendedName>
</protein>
<sequence>MDELRCNSLRCRKSLALEVLPSLTRADLAPHSSHIFCVDCANALFSVPQICPACETALPDADDVVQTALNPHDSYKTSILSGLSPSVILDIASRALNFYTYQVQQEAAFQALITKNAQERIAVLEAQCNTIMREAHAEINLLKERLAGTEKDLELERRRVHELQETHKANAKAYQKLKTQYDKTKQRSLLNPQTAPLAGDQSFANALASPALSSRQVPGTPRQTFVPAHASNNAGFGIQRSSSRASVSSRVGGSRPAGGQAGWSGSTGQQGRMSTSFGGGGLQQQEQARRPLGEQRTNVQSRGSGGSGGSGGVGGFAKAPHHTHDGEGGMQFLGQQQQQSGGMGGGRSGGGFTGFNRNTGFRPAQPASRANSG</sequence>
<feature type="compositionally biased region" description="Gly residues" evidence="2">
    <location>
        <begin position="303"/>
        <end position="315"/>
    </location>
</feature>
<dbReference type="OrthoDB" id="441210at2759"/>
<dbReference type="GO" id="GO:0007131">
    <property type="term" value="P:reciprocal meiotic recombination"/>
    <property type="evidence" value="ECO:0007669"/>
    <property type="project" value="InterPro"/>
</dbReference>
<evidence type="ECO:0000313" key="4">
    <source>
        <dbReference type="Proteomes" id="UP000239560"/>
    </source>
</evidence>
<feature type="compositionally biased region" description="Gly residues" evidence="2">
    <location>
        <begin position="341"/>
        <end position="353"/>
    </location>
</feature>
<dbReference type="EMBL" id="LCTV02000002">
    <property type="protein sequence ID" value="PRQ76959.1"/>
    <property type="molecule type" value="Genomic_DNA"/>
</dbReference>
<proteinExistence type="predicted"/>
<comment type="caution">
    <text evidence="3">The sequence shown here is derived from an EMBL/GenBank/DDBJ whole genome shotgun (WGS) entry which is preliminary data.</text>
</comment>
<evidence type="ECO:0000256" key="1">
    <source>
        <dbReference type="SAM" id="Coils"/>
    </source>
</evidence>
<dbReference type="PANTHER" id="PTHR14305">
    <property type="entry name" value="E3 UBIQUITIN-PROTEIN LIGASE CCNB1IP1"/>
    <property type="match status" value="1"/>
</dbReference>
<feature type="compositionally biased region" description="Low complexity" evidence="2">
    <location>
        <begin position="330"/>
        <end position="340"/>
    </location>
</feature>
<feature type="compositionally biased region" description="Polar residues" evidence="2">
    <location>
        <begin position="263"/>
        <end position="276"/>
    </location>
</feature>